<dbReference type="Pfam" id="PF12680">
    <property type="entry name" value="SnoaL_2"/>
    <property type="match status" value="1"/>
</dbReference>
<evidence type="ECO:0000313" key="2">
    <source>
        <dbReference type="EMBL" id="SHK99869.1"/>
    </source>
</evidence>
<sequence>MTDKQAFGQAWVAAWNSHDIEEIMSHYAEDIEFYSPVVQRLNNEPSGRLSGKEALRAYFLRGLAAYPDLHFELYHILEGVGSVVLYYKSINNSLSAEMMVLNEEGLVKEVRAHYKQQ</sequence>
<protein>
    <submittedName>
        <fullName evidence="2">SnoaL-like domain-containing protein</fullName>
    </submittedName>
</protein>
<dbReference type="RefSeq" id="WP_073078279.1">
    <property type="nucleotide sequence ID" value="NZ_FRBL01000001.1"/>
</dbReference>
<evidence type="ECO:0000313" key="3">
    <source>
        <dbReference type="Proteomes" id="UP000184420"/>
    </source>
</evidence>
<organism evidence="2 3">
    <name type="scientific">Chitinophaga jiangningensis</name>
    <dbReference type="NCBI Taxonomy" id="1419482"/>
    <lineage>
        <taxon>Bacteria</taxon>
        <taxon>Pseudomonadati</taxon>
        <taxon>Bacteroidota</taxon>
        <taxon>Chitinophagia</taxon>
        <taxon>Chitinophagales</taxon>
        <taxon>Chitinophagaceae</taxon>
        <taxon>Chitinophaga</taxon>
    </lineage>
</organism>
<dbReference type="AlphaFoldDB" id="A0A1M6X1Z8"/>
<keyword evidence="3" id="KW-1185">Reference proteome</keyword>
<dbReference type="SUPFAM" id="SSF54427">
    <property type="entry name" value="NTF2-like"/>
    <property type="match status" value="1"/>
</dbReference>
<feature type="domain" description="SnoaL-like" evidence="1">
    <location>
        <begin position="9"/>
        <end position="84"/>
    </location>
</feature>
<evidence type="ECO:0000259" key="1">
    <source>
        <dbReference type="Pfam" id="PF12680"/>
    </source>
</evidence>
<dbReference type="STRING" id="1419482.SAMN05444266_101855"/>
<name>A0A1M6X1Z8_9BACT</name>
<dbReference type="Proteomes" id="UP000184420">
    <property type="component" value="Unassembled WGS sequence"/>
</dbReference>
<accession>A0A1M6X1Z8</accession>
<reference evidence="2 3" key="1">
    <citation type="submission" date="2016-11" db="EMBL/GenBank/DDBJ databases">
        <authorList>
            <person name="Jaros S."/>
            <person name="Januszkiewicz K."/>
            <person name="Wedrychowicz H."/>
        </authorList>
    </citation>
    <scope>NUCLEOTIDE SEQUENCE [LARGE SCALE GENOMIC DNA]</scope>
    <source>
        <strain evidence="2 3">DSM 27406</strain>
    </source>
</reference>
<dbReference type="OrthoDB" id="333383at2"/>
<dbReference type="InterPro" id="IPR037401">
    <property type="entry name" value="SnoaL-like"/>
</dbReference>
<gene>
    <name evidence="2" type="ORF">SAMN05444266_101855</name>
</gene>
<dbReference type="EMBL" id="FRBL01000001">
    <property type="protein sequence ID" value="SHK99869.1"/>
    <property type="molecule type" value="Genomic_DNA"/>
</dbReference>
<dbReference type="InterPro" id="IPR032710">
    <property type="entry name" value="NTF2-like_dom_sf"/>
</dbReference>
<dbReference type="Gene3D" id="3.10.450.50">
    <property type="match status" value="1"/>
</dbReference>
<proteinExistence type="predicted"/>